<feature type="compositionally biased region" description="Polar residues" evidence="1">
    <location>
        <begin position="335"/>
        <end position="357"/>
    </location>
</feature>
<evidence type="ECO:0000313" key="3">
    <source>
        <dbReference type="Proteomes" id="UP001304243"/>
    </source>
</evidence>
<dbReference type="Proteomes" id="UP001304243">
    <property type="component" value="Unassembled WGS sequence"/>
</dbReference>
<comment type="caution">
    <text evidence="2">The sequence shown here is derived from an EMBL/GenBank/DDBJ whole genome shotgun (WGS) entry which is preliminary data.</text>
</comment>
<evidence type="ECO:0000313" key="2">
    <source>
        <dbReference type="EMBL" id="KAK4512000.1"/>
    </source>
</evidence>
<accession>A0AAN7HRI8</accession>
<reference evidence="2 3" key="1">
    <citation type="submission" date="2022-11" db="EMBL/GenBank/DDBJ databases">
        <title>Mucor velutinosus strain NIH1002 WGS.</title>
        <authorList>
            <person name="Subramanian P."/>
            <person name="Mullikin J.C."/>
            <person name="Segre J.A."/>
            <person name="Zelazny A.M."/>
        </authorList>
    </citation>
    <scope>NUCLEOTIDE SEQUENCE [LARGE SCALE GENOMIC DNA]</scope>
    <source>
        <strain evidence="2 3">NIH1002</strain>
    </source>
</reference>
<sequence length="367" mass="40653">MTSYSVPSSVLAQQQSITCTVVRAVIDVNTAHPVTNQDQTNPTFHVLAHLNTLINTVALRIPYDTLQQAMRDFCTACGMDFNRLSLQEKKDLNKQHLQITATGELIPTLEYNPFKVLAPSNKIQVNQFQIHTDSLPFERLGDIPRARTGRFHNFFAEDEELEQTYEFDIPDAVSDDFEEFETSERKQSTESDAINISRDPLSTEAGTHDDHIIIDDDSDNHITLNDDTNNINVSTAPEDMDPNVQGSTEDYTFLNDADSISSSATPTQATVNRHEVFEAEGFLDQLLHTFSFASVNDPPTAPSSFANSPSGPAVASQQSIIEPHDIQANDVLDTETVSPQPHSDVPATQTAFQQADDNFSIPDRPSN</sequence>
<dbReference type="EMBL" id="JASEJX010000025">
    <property type="protein sequence ID" value="KAK4512000.1"/>
    <property type="molecule type" value="Genomic_DNA"/>
</dbReference>
<feature type="compositionally biased region" description="Polar residues" evidence="1">
    <location>
        <begin position="302"/>
        <end position="320"/>
    </location>
</feature>
<gene>
    <name evidence="2" type="ORF">ATC70_003999</name>
</gene>
<dbReference type="AlphaFoldDB" id="A0AAN7HRI8"/>
<proteinExistence type="predicted"/>
<protein>
    <submittedName>
        <fullName evidence="2">Uncharacterized protein</fullName>
    </submittedName>
</protein>
<organism evidence="2 3">
    <name type="scientific">Mucor velutinosus</name>
    <dbReference type="NCBI Taxonomy" id="708070"/>
    <lineage>
        <taxon>Eukaryota</taxon>
        <taxon>Fungi</taxon>
        <taxon>Fungi incertae sedis</taxon>
        <taxon>Mucoromycota</taxon>
        <taxon>Mucoromycotina</taxon>
        <taxon>Mucoromycetes</taxon>
        <taxon>Mucorales</taxon>
        <taxon>Mucorineae</taxon>
        <taxon>Mucoraceae</taxon>
        <taxon>Mucor</taxon>
    </lineage>
</organism>
<feature type="region of interest" description="Disordered" evidence="1">
    <location>
        <begin position="300"/>
        <end position="367"/>
    </location>
</feature>
<evidence type="ECO:0000256" key="1">
    <source>
        <dbReference type="SAM" id="MobiDB-lite"/>
    </source>
</evidence>
<dbReference type="GeneID" id="89947701"/>
<name>A0AAN7HRI8_9FUNG</name>
<keyword evidence="3" id="KW-1185">Reference proteome</keyword>
<dbReference type="RefSeq" id="XP_064678666.1">
    <property type="nucleotide sequence ID" value="XM_064823354.1"/>
</dbReference>